<comment type="similarity">
    <text evidence="2">Belongs to the major facilitator superfamily. EmrB family.</text>
</comment>
<dbReference type="InterPro" id="IPR020846">
    <property type="entry name" value="MFS_dom"/>
</dbReference>
<evidence type="ECO:0000256" key="6">
    <source>
        <dbReference type="ARBA" id="ARBA00022989"/>
    </source>
</evidence>
<dbReference type="Gene3D" id="1.20.1250.20">
    <property type="entry name" value="MFS general substrate transporter like domains"/>
    <property type="match status" value="1"/>
</dbReference>
<gene>
    <name evidence="10" type="ORF">EPA93_06810</name>
</gene>
<reference evidence="10 11" key="1">
    <citation type="submission" date="2019-01" db="EMBL/GenBank/DDBJ databases">
        <title>Ktedonosporobacter rubrisoli SCAWS-G2.</title>
        <authorList>
            <person name="Huang Y."/>
            <person name="Yan B."/>
        </authorList>
    </citation>
    <scope>NUCLEOTIDE SEQUENCE [LARGE SCALE GENOMIC DNA]</scope>
    <source>
        <strain evidence="10 11">SCAWS-G2</strain>
    </source>
</reference>
<evidence type="ECO:0000256" key="3">
    <source>
        <dbReference type="ARBA" id="ARBA00022448"/>
    </source>
</evidence>
<evidence type="ECO:0000256" key="8">
    <source>
        <dbReference type="SAM" id="Phobius"/>
    </source>
</evidence>
<dbReference type="InterPro" id="IPR036259">
    <property type="entry name" value="MFS_trans_sf"/>
</dbReference>
<dbReference type="GO" id="GO:0022857">
    <property type="term" value="F:transmembrane transporter activity"/>
    <property type="evidence" value="ECO:0007669"/>
    <property type="project" value="InterPro"/>
</dbReference>
<dbReference type="InterPro" id="IPR004638">
    <property type="entry name" value="EmrB-like"/>
</dbReference>
<feature type="transmembrane region" description="Helical" evidence="8">
    <location>
        <begin position="357"/>
        <end position="376"/>
    </location>
</feature>
<protein>
    <submittedName>
        <fullName evidence="10">DHA2 family efflux MFS transporter permease subunit</fullName>
    </submittedName>
</protein>
<feature type="transmembrane region" description="Helical" evidence="8">
    <location>
        <begin position="80"/>
        <end position="97"/>
    </location>
</feature>
<evidence type="ECO:0000256" key="4">
    <source>
        <dbReference type="ARBA" id="ARBA00022475"/>
    </source>
</evidence>
<feature type="transmembrane region" description="Helical" evidence="8">
    <location>
        <begin position="163"/>
        <end position="188"/>
    </location>
</feature>
<proteinExistence type="inferred from homology"/>
<comment type="subcellular location">
    <subcellularLocation>
        <location evidence="1">Cell membrane</location>
        <topology evidence="1">Multi-pass membrane protein</topology>
    </subcellularLocation>
</comment>
<dbReference type="PANTHER" id="PTHR42718:SF9">
    <property type="entry name" value="MAJOR FACILITATOR SUPERFAMILY MULTIDRUG TRANSPORTER MFSC"/>
    <property type="match status" value="1"/>
</dbReference>
<keyword evidence="5 8" id="KW-0812">Transmembrane</keyword>
<feature type="transmembrane region" description="Helical" evidence="8">
    <location>
        <begin position="104"/>
        <end position="123"/>
    </location>
</feature>
<organism evidence="10 11">
    <name type="scientific">Ktedonosporobacter rubrisoli</name>
    <dbReference type="NCBI Taxonomy" id="2509675"/>
    <lineage>
        <taxon>Bacteria</taxon>
        <taxon>Bacillati</taxon>
        <taxon>Chloroflexota</taxon>
        <taxon>Ktedonobacteria</taxon>
        <taxon>Ktedonobacterales</taxon>
        <taxon>Ktedonosporobacteraceae</taxon>
        <taxon>Ktedonosporobacter</taxon>
    </lineage>
</organism>
<dbReference type="Gene3D" id="1.20.1720.10">
    <property type="entry name" value="Multidrug resistance protein D"/>
    <property type="match status" value="1"/>
</dbReference>
<feature type="transmembrane region" description="Helical" evidence="8">
    <location>
        <begin position="294"/>
        <end position="317"/>
    </location>
</feature>
<evidence type="ECO:0000259" key="9">
    <source>
        <dbReference type="PROSITE" id="PS50850"/>
    </source>
</evidence>
<dbReference type="PANTHER" id="PTHR42718">
    <property type="entry name" value="MAJOR FACILITATOR SUPERFAMILY MULTIDRUG TRANSPORTER MFSC"/>
    <property type="match status" value="1"/>
</dbReference>
<evidence type="ECO:0000313" key="11">
    <source>
        <dbReference type="Proteomes" id="UP000290365"/>
    </source>
</evidence>
<keyword evidence="11" id="KW-1185">Reference proteome</keyword>
<dbReference type="RefSeq" id="WP_129886329.1">
    <property type="nucleotide sequence ID" value="NZ_CP035758.1"/>
</dbReference>
<dbReference type="AlphaFoldDB" id="A0A4P6JL64"/>
<feature type="transmembrane region" description="Helical" evidence="8">
    <location>
        <begin position="382"/>
        <end position="408"/>
    </location>
</feature>
<keyword evidence="6 8" id="KW-1133">Transmembrane helix</keyword>
<dbReference type="PROSITE" id="PS50850">
    <property type="entry name" value="MFS"/>
    <property type="match status" value="1"/>
</dbReference>
<keyword evidence="7 8" id="KW-0472">Membrane</keyword>
<keyword evidence="4" id="KW-1003">Cell membrane</keyword>
<name>A0A4P6JL64_KTERU</name>
<dbReference type="KEGG" id="kbs:EPA93_06810"/>
<evidence type="ECO:0000256" key="5">
    <source>
        <dbReference type="ARBA" id="ARBA00022692"/>
    </source>
</evidence>
<dbReference type="Pfam" id="PF07690">
    <property type="entry name" value="MFS_1"/>
    <property type="match status" value="1"/>
</dbReference>
<evidence type="ECO:0000256" key="1">
    <source>
        <dbReference type="ARBA" id="ARBA00004651"/>
    </source>
</evidence>
<sequence>MSNTRKAQNTIGTFIVNAYPAVPGQEKPGRNQFIRNLCLAAICFGFFMVILDTTVVDVALPGLQRQFGASIAELQWVVDGYMLVYAGLLLTAGALGDRLGNKRIFLIGLVLFTCASALCGIAPDMSLLQFARVAQGLGAALQVPASLALLNHTFPDARERDRAIGIWGAVAGIAAGAGPVIGGLLINVLGWRSIFFLNVPLGLAGFLLTWRFVPTVPGLPQRGFDPGAQVAGIIALGLLTLASIQGNAWGWNSLPILGALAGFIVAALLFLLIERSSTNPILPLHFFASPTFSAATTIGLLLNFAFYAQLFLVSIFFQQIWGYSALITGLALLPEGGVIAISSALSGKVTARTGPRLPMVIGLCIGGFGFWLMMLINSNTAYLLLCPMLIAIGFGISFTMPAMTTAVVSSVPRERSGIASAVLNTSRQVGEVLGVALLGSLIDVHRAFMTGMHVALGIAGGAFLLGAVLSFCFVQRA</sequence>
<dbReference type="SUPFAM" id="SSF103473">
    <property type="entry name" value="MFS general substrate transporter"/>
    <property type="match status" value="2"/>
</dbReference>
<feature type="transmembrane region" description="Helical" evidence="8">
    <location>
        <begin position="323"/>
        <end position="345"/>
    </location>
</feature>
<dbReference type="GO" id="GO:0005886">
    <property type="term" value="C:plasma membrane"/>
    <property type="evidence" value="ECO:0007669"/>
    <property type="project" value="UniProtKB-SubCell"/>
</dbReference>
<feature type="transmembrane region" description="Helical" evidence="8">
    <location>
        <begin position="226"/>
        <end position="244"/>
    </location>
</feature>
<feature type="domain" description="Major facilitator superfamily (MFS) profile" evidence="9">
    <location>
        <begin position="38"/>
        <end position="477"/>
    </location>
</feature>
<feature type="transmembrane region" description="Helical" evidence="8">
    <location>
        <begin position="454"/>
        <end position="474"/>
    </location>
</feature>
<evidence type="ECO:0000256" key="2">
    <source>
        <dbReference type="ARBA" id="ARBA00008537"/>
    </source>
</evidence>
<dbReference type="Proteomes" id="UP000290365">
    <property type="component" value="Chromosome"/>
</dbReference>
<dbReference type="InterPro" id="IPR011701">
    <property type="entry name" value="MFS"/>
</dbReference>
<evidence type="ECO:0000313" key="10">
    <source>
        <dbReference type="EMBL" id="QBD75732.1"/>
    </source>
</evidence>
<dbReference type="OrthoDB" id="9807274at2"/>
<dbReference type="EMBL" id="CP035758">
    <property type="protein sequence ID" value="QBD75732.1"/>
    <property type="molecule type" value="Genomic_DNA"/>
</dbReference>
<feature type="transmembrane region" description="Helical" evidence="8">
    <location>
        <begin position="37"/>
        <end position="60"/>
    </location>
</feature>
<keyword evidence="3" id="KW-0813">Transport</keyword>
<accession>A0A4P6JL64</accession>
<dbReference type="CDD" id="cd17321">
    <property type="entry name" value="MFS_MMR_MDR_like"/>
    <property type="match status" value="1"/>
</dbReference>
<evidence type="ECO:0000256" key="7">
    <source>
        <dbReference type="ARBA" id="ARBA00023136"/>
    </source>
</evidence>
<dbReference type="PRINTS" id="PR01036">
    <property type="entry name" value="TCRTETB"/>
</dbReference>
<dbReference type="NCBIfam" id="TIGR00711">
    <property type="entry name" value="efflux_EmrB"/>
    <property type="match status" value="1"/>
</dbReference>
<feature type="transmembrane region" description="Helical" evidence="8">
    <location>
        <begin position="194"/>
        <end position="214"/>
    </location>
</feature>
<feature type="transmembrane region" description="Helical" evidence="8">
    <location>
        <begin position="256"/>
        <end position="273"/>
    </location>
</feature>